<dbReference type="InterPro" id="IPR029063">
    <property type="entry name" value="SAM-dependent_MTases_sf"/>
</dbReference>
<name>A0A1D2VG16_9ASCO</name>
<dbReference type="Pfam" id="PF21153">
    <property type="entry name" value="NSUN5_N"/>
    <property type="match status" value="1"/>
</dbReference>
<evidence type="ECO:0000256" key="1">
    <source>
        <dbReference type="ARBA" id="ARBA00022603"/>
    </source>
</evidence>
<dbReference type="OrthoDB" id="435282at2759"/>
<evidence type="ECO:0000256" key="3">
    <source>
        <dbReference type="ARBA" id="ARBA00022691"/>
    </source>
</evidence>
<dbReference type="GO" id="GO:0009383">
    <property type="term" value="F:rRNA (cytosine-C5-)-methyltransferase activity"/>
    <property type="evidence" value="ECO:0007669"/>
    <property type="project" value="EnsemblFungi"/>
</dbReference>
<feature type="active site" description="Nucleophile" evidence="5">
    <location>
        <position position="387"/>
    </location>
</feature>
<accession>A0A1D2VG16</accession>
<keyword evidence="3 5" id="KW-0949">S-adenosyl-L-methionine</keyword>
<dbReference type="AlphaFoldDB" id="A0A1D2VG16"/>
<dbReference type="Proteomes" id="UP000095038">
    <property type="component" value="Unassembled WGS sequence"/>
</dbReference>
<dbReference type="InParanoid" id="A0A1D2VG16"/>
<dbReference type="PRINTS" id="PR02008">
    <property type="entry name" value="RCMTFAMILY"/>
</dbReference>
<evidence type="ECO:0000259" key="6">
    <source>
        <dbReference type="PROSITE" id="PS51686"/>
    </source>
</evidence>
<organism evidence="7 8">
    <name type="scientific">Ascoidea rubescens DSM 1968</name>
    <dbReference type="NCBI Taxonomy" id="1344418"/>
    <lineage>
        <taxon>Eukaryota</taxon>
        <taxon>Fungi</taxon>
        <taxon>Dikarya</taxon>
        <taxon>Ascomycota</taxon>
        <taxon>Saccharomycotina</taxon>
        <taxon>Saccharomycetes</taxon>
        <taxon>Ascoideaceae</taxon>
        <taxon>Ascoidea</taxon>
    </lineage>
</organism>
<reference evidence="8" key="1">
    <citation type="submission" date="2016-05" db="EMBL/GenBank/DDBJ databases">
        <title>Comparative genomics of biotechnologically important yeasts.</title>
        <authorList>
            <consortium name="DOE Joint Genome Institute"/>
            <person name="Riley R."/>
            <person name="Haridas S."/>
            <person name="Wolfe K.H."/>
            <person name="Lopes M.R."/>
            <person name="Hittinger C.T."/>
            <person name="Goker M."/>
            <person name="Salamov A."/>
            <person name="Wisecaver J."/>
            <person name="Long T.M."/>
            <person name="Aerts A.L."/>
            <person name="Barry K."/>
            <person name="Choi C."/>
            <person name="Clum A."/>
            <person name="Coughlan A.Y."/>
            <person name="Deshpande S."/>
            <person name="Douglass A.P."/>
            <person name="Hanson S.J."/>
            <person name="Klenk H.-P."/>
            <person name="Labutti K."/>
            <person name="Lapidus A."/>
            <person name="Lindquist E."/>
            <person name="Lipzen A."/>
            <person name="Meier-Kolthoff J.P."/>
            <person name="Ohm R.A."/>
            <person name="Otillar R.P."/>
            <person name="Pangilinan J."/>
            <person name="Peng Y."/>
            <person name="Rokas A."/>
            <person name="Rosa C.A."/>
            <person name="Scheuner C."/>
            <person name="Sibirny A.A."/>
            <person name="Slot J.C."/>
            <person name="Stielow J.B."/>
            <person name="Sun H."/>
            <person name="Kurtzman C.P."/>
            <person name="Blackwell M."/>
            <person name="Grigoriev I.V."/>
            <person name="Jeffries T.W."/>
        </authorList>
    </citation>
    <scope>NUCLEOTIDE SEQUENCE [LARGE SCALE GENOMIC DNA]</scope>
    <source>
        <strain evidence="8">DSM 1968</strain>
    </source>
</reference>
<dbReference type="GO" id="GO:0003723">
    <property type="term" value="F:RNA binding"/>
    <property type="evidence" value="ECO:0007669"/>
    <property type="project" value="UniProtKB-UniRule"/>
</dbReference>
<dbReference type="Gene3D" id="3.40.50.150">
    <property type="entry name" value="Vaccinia Virus protein VP39"/>
    <property type="match status" value="1"/>
</dbReference>
<dbReference type="GO" id="GO:0070475">
    <property type="term" value="P:rRNA base methylation"/>
    <property type="evidence" value="ECO:0007669"/>
    <property type="project" value="EnsemblFungi"/>
</dbReference>
<dbReference type="InterPro" id="IPR049561">
    <property type="entry name" value="NSUN5_7_fdxn-like"/>
</dbReference>
<feature type="binding site" evidence="5">
    <location>
        <position position="303"/>
    </location>
    <ligand>
        <name>S-adenosyl-L-methionine</name>
        <dbReference type="ChEBI" id="CHEBI:59789"/>
    </ligand>
</feature>
<dbReference type="InterPro" id="IPR023267">
    <property type="entry name" value="RCMT"/>
</dbReference>
<evidence type="ECO:0000256" key="4">
    <source>
        <dbReference type="ARBA" id="ARBA00022884"/>
    </source>
</evidence>
<dbReference type="EMBL" id="KV454481">
    <property type="protein sequence ID" value="ODV60624.1"/>
    <property type="molecule type" value="Genomic_DNA"/>
</dbReference>
<feature type="binding site" evidence="5">
    <location>
        <position position="275"/>
    </location>
    <ligand>
        <name>S-adenosyl-L-methionine</name>
        <dbReference type="ChEBI" id="CHEBI:59789"/>
    </ligand>
</feature>
<dbReference type="InterPro" id="IPR001678">
    <property type="entry name" value="MeTrfase_RsmB-F_NOP2_dom"/>
</dbReference>
<evidence type="ECO:0000313" key="7">
    <source>
        <dbReference type="EMBL" id="ODV60624.1"/>
    </source>
</evidence>
<dbReference type="GeneID" id="30964246"/>
<protein>
    <submittedName>
        <fullName evidence="7">S-adenosyl-L-methionine-dependent methyltransferase</fullName>
    </submittedName>
</protein>
<sequence>MLIYFEAERFMKPSLEGSLISRIFEDAGSKKIRSNPKQVYALVISTLKYTDYLKEIIKKSGILKQGGNSKSKIPKKLTKDLLILLVHDLLFTKQGRIQSAKHPIKDFVLANKTRLNSEFIKLKLKYKVKSITEFPVNQDQENNSDYNEDSTPVRWFRINTIKVKAESVLKKDPFFKNLKQVHTIEDLFNCLGNIYHDEYIPNLFGINPREKITNTNVYKSGKIILQDRSSCFPAYILNPKADEDVIIDACAAPGNKTSHLAMLIDNKTNGIIAFEKNEKRGEILKKMINKAGAKDCVNVKIGDFTRCKKNDYQNVTKMIIDPSCSGSGIFRRAVDDMILQKNNIEEELSLKKKIDIGRIEKLSSFQFSIVKFGLLFPNVKKVVYSTCSIHPEENEQVVIDLLNDFEIKSKNWRLCSKDEVIPQWKRRGWKKEFIKKGYSIQDSEDLAAGCVRSLPKLDGGIGFFAASFIRE</sequence>
<feature type="binding site" evidence="5">
    <location>
        <begin position="250"/>
        <end position="256"/>
    </location>
    <ligand>
        <name>S-adenosyl-L-methionine</name>
        <dbReference type="ChEBI" id="CHEBI:59789"/>
    </ligand>
</feature>
<dbReference type="RefSeq" id="XP_020046931.1">
    <property type="nucleotide sequence ID" value="XM_020190610.1"/>
</dbReference>
<proteinExistence type="inferred from homology"/>
<dbReference type="PANTHER" id="PTHR22807">
    <property type="entry name" value="NOP2 YEAST -RELATED NOL1/NOP2/FMU SUN DOMAIN-CONTAINING"/>
    <property type="match status" value="1"/>
</dbReference>
<dbReference type="GO" id="GO:0005730">
    <property type="term" value="C:nucleolus"/>
    <property type="evidence" value="ECO:0007669"/>
    <property type="project" value="EnsemblFungi"/>
</dbReference>
<feature type="binding site" evidence="5">
    <location>
        <position position="321"/>
    </location>
    <ligand>
        <name>S-adenosyl-L-methionine</name>
        <dbReference type="ChEBI" id="CHEBI:59789"/>
    </ligand>
</feature>
<keyword evidence="4 5" id="KW-0694">RNA-binding</keyword>
<dbReference type="PROSITE" id="PS51686">
    <property type="entry name" value="SAM_MT_RSMB_NOP"/>
    <property type="match status" value="1"/>
</dbReference>
<dbReference type="SUPFAM" id="SSF53335">
    <property type="entry name" value="S-adenosyl-L-methionine-dependent methyltransferases"/>
    <property type="match status" value="1"/>
</dbReference>
<dbReference type="STRING" id="1344418.A0A1D2VG16"/>
<gene>
    <name evidence="7" type="ORF">ASCRUDRAFT_35473</name>
</gene>
<comment type="similarity">
    <text evidence="5">Belongs to the class I-like SAM-binding methyltransferase superfamily. RsmB/NOP family.</text>
</comment>
<keyword evidence="2 5" id="KW-0808">Transferase</keyword>
<dbReference type="PANTHER" id="PTHR22807:SF4">
    <property type="entry name" value="28S RRNA (CYTOSINE-C(5))-METHYLTRANSFERASE"/>
    <property type="match status" value="1"/>
</dbReference>
<evidence type="ECO:0000256" key="2">
    <source>
        <dbReference type="ARBA" id="ARBA00022679"/>
    </source>
</evidence>
<dbReference type="Pfam" id="PF21148">
    <property type="entry name" value="NSUN5_fdxn-like"/>
    <property type="match status" value="1"/>
</dbReference>
<dbReference type="FunCoup" id="A0A1D2VG16">
    <property type="interactions" value="541"/>
</dbReference>
<keyword evidence="1 5" id="KW-0489">Methyltransferase</keyword>
<feature type="domain" description="SAM-dependent MTase RsmB/NOP-type" evidence="6">
    <location>
        <begin position="144"/>
        <end position="471"/>
    </location>
</feature>
<dbReference type="InterPro" id="IPR049560">
    <property type="entry name" value="MeTrfase_RsmB-F_NOP2_cat"/>
</dbReference>
<evidence type="ECO:0000313" key="8">
    <source>
        <dbReference type="Proteomes" id="UP000095038"/>
    </source>
</evidence>
<evidence type="ECO:0000256" key="5">
    <source>
        <dbReference type="PROSITE-ProRule" id="PRU01023"/>
    </source>
</evidence>
<dbReference type="Pfam" id="PF01189">
    <property type="entry name" value="Methyltr_RsmB-F"/>
    <property type="match status" value="1"/>
</dbReference>
<keyword evidence="8" id="KW-1185">Reference proteome</keyword>
<dbReference type="InterPro" id="IPR048889">
    <property type="entry name" value="NSUN5_RCM1_N"/>
</dbReference>